<evidence type="ECO:0000313" key="3">
    <source>
        <dbReference type="Proteomes" id="UP000036403"/>
    </source>
</evidence>
<feature type="region of interest" description="Disordered" evidence="1">
    <location>
        <begin position="222"/>
        <end position="265"/>
    </location>
</feature>
<dbReference type="EMBL" id="LBMM01011826">
    <property type="protein sequence ID" value="KMQ86604.1"/>
    <property type="molecule type" value="Genomic_DNA"/>
</dbReference>
<reference evidence="2 3" key="1">
    <citation type="submission" date="2015-04" db="EMBL/GenBank/DDBJ databases">
        <title>Lasius niger genome sequencing.</title>
        <authorList>
            <person name="Konorov E.A."/>
            <person name="Nikitin M.A."/>
            <person name="Kirill M.V."/>
            <person name="Chang P."/>
        </authorList>
    </citation>
    <scope>NUCLEOTIDE SEQUENCE [LARGE SCALE GENOMIC DNA]</scope>
    <source>
        <tissue evidence="2">Whole</tissue>
    </source>
</reference>
<accession>A0A0J7K8K4</accession>
<feature type="compositionally biased region" description="Basic and acidic residues" evidence="1">
    <location>
        <begin position="222"/>
        <end position="231"/>
    </location>
</feature>
<feature type="compositionally biased region" description="Polar residues" evidence="1">
    <location>
        <begin position="1"/>
        <end position="11"/>
    </location>
</feature>
<feature type="region of interest" description="Disordered" evidence="1">
    <location>
        <begin position="1"/>
        <end position="118"/>
    </location>
</feature>
<dbReference type="Gene3D" id="4.10.60.10">
    <property type="entry name" value="Zinc finger, CCHC-type"/>
    <property type="match status" value="1"/>
</dbReference>
<dbReference type="PaxDb" id="67767-A0A0J7K8K4"/>
<dbReference type="GO" id="GO:0008270">
    <property type="term" value="F:zinc ion binding"/>
    <property type="evidence" value="ECO:0007669"/>
    <property type="project" value="InterPro"/>
</dbReference>
<evidence type="ECO:0000256" key="1">
    <source>
        <dbReference type="SAM" id="MobiDB-lite"/>
    </source>
</evidence>
<dbReference type="AlphaFoldDB" id="A0A0J7K8K4"/>
<name>A0A0J7K8K4_LASNI</name>
<feature type="compositionally biased region" description="Basic and acidic residues" evidence="1">
    <location>
        <begin position="78"/>
        <end position="99"/>
    </location>
</feature>
<dbReference type="InterPro" id="IPR036875">
    <property type="entry name" value="Znf_CCHC_sf"/>
</dbReference>
<evidence type="ECO:0000313" key="2">
    <source>
        <dbReference type="EMBL" id="KMQ86604.1"/>
    </source>
</evidence>
<proteinExistence type="predicted"/>
<dbReference type="OrthoDB" id="7699172at2759"/>
<gene>
    <name evidence="2" type="ORF">RF55_14369</name>
</gene>
<comment type="caution">
    <text evidence="2">The sequence shown here is derived from an EMBL/GenBank/DDBJ whole genome shotgun (WGS) entry which is preliminary data.</text>
</comment>
<dbReference type="SUPFAM" id="SSF57756">
    <property type="entry name" value="Retrovirus zinc finger-like domains"/>
    <property type="match status" value="1"/>
</dbReference>
<organism evidence="2 3">
    <name type="scientific">Lasius niger</name>
    <name type="common">Black garden ant</name>
    <dbReference type="NCBI Taxonomy" id="67767"/>
    <lineage>
        <taxon>Eukaryota</taxon>
        <taxon>Metazoa</taxon>
        <taxon>Ecdysozoa</taxon>
        <taxon>Arthropoda</taxon>
        <taxon>Hexapoda</taxon>
        <taxon>Insecta</taxon>
        <taxon>Pterygota</taxon>
        <taxon>Neoptera</taxon>
        <taxon>Endopterygota</taxon>
        <taxon>Hymenoptera</taxon>
        <taxon>Apocrita</taxon>
        <taxon>Aculeata</taxon>
        <taxon>Formicoidea</taxon>
        <taxon>Formicidae</taxon>
        <taxon>Formicinae</taxon>
        <taxon>Lasius</taxon>
        <taxon>Lasius</taxon>
    </lineage>
</organism>
<keyword evidence="3" id="KW-1185">Reference proteome</keyword>
<dbReference type="GO" id="GO:0003676">
    <property type="term" value="F:nucleic acid binding"/>
    <property type="evidence" value="ECO:0007669"/>
    <property type="project" value="InterPro"/>
</dbReference>
<sequence>MTQHMHQQSTVTKKKAKKASPDAVTPSDDKTGAKDCGIRKVPYVSLRGLRPRKKKPPTATPELDAADEEISSVQMSTDTDRSSEFKDSGGGDKKKDNIKRSARRKASRRIETSLEDEDYSEDFAPEELRIMSATEVGALGLDCLKKVEEHCHNSRSLNGKTSINMRRKLARVMDAVNILIFKAEASGGPDAMREKNKRLIVDLERATSKSKLSEGEWTEIRKRSGGRENRLDSTFFAPRPDERIAPRTGTPGAGGSNRSNSVVVTRRSPKTAAVITEQMENFSYAAALKNARESISLKDLEIERTKIRKAANGSLLIEVIGPDGADKAMKLKNKLQGVLQDQARVTKPIVKSELRLVDLHDATSSHEVIRVIAKNGGCIKEDVKVGAIRPLNNGLFTVWVQCPLDAAVKIAKNRRISIGWTQTRVDLLSLRPTQCFRCWRFGHLKHACSSTDDFSNLCFRCGGDDHMARS</sequence>
<feature type="compositionally biased region" description="Basic and acidic residues" evidence="1">
    <location>
        <begin position="27"/>
        <end position="38"/>
    </location>
</feature>
<dbReference type="Proteomes" id="UP000036403">
    <property type="component" value="Unassembled WGS sequence"/>
</dbReference>
<protein>
    <submittedName>
        <fullName evidence="2">Gag-pol polyprotein</fullName>
    </submittedName>
</protein>